<dbReference type="Gene3D" id="3.40.50.720">
    <property type="entry name" value="NAD(P)-binding Rossmann-like Domain"/>
    <property type="match status" value="1"/>
</dbReference>
<gene>
    <name evidence="2" type="ORF">GCM10010994_00340</name>
</gene>
<dbReference type="Proteomes" id="UP000637002">
    <property type="component" value="Unassembled WGS sequence"/>
</dbReference>
<accession>A0A916TW26</accession>
<feature type="region of interest" description="Disordered" evidence="1">
    <location>
        <begin position="77"/>
        <end position="122"/>
    </location>
</feature>
<proteinExistence type="predicted"/>
<sequence>MTALKPDLVVDASGPFQAYGVAAYQLIEACLASGVDYMDLADGSAFVAGVAAYDAAARAAGTYMCSQALPASQCLPPRSGAGYRPAWRRSNRSAAAPRRRPMQTLVPALSGRSPATPVSRRR</sequence>
<evidence type="ECO:0000313" key="2">
    <source>
        <dbReference type="EMBL" id="GGC45127.1"/>
    </source>
</evidence>
<organism evidence="2 3">
    <name type="scientific">Chelatococcus reniformis</name>
    <dbReference type="NCBI Taxonomy" id="1494448"/>
    <lineage>
        <taxon>Bacteria</taxon>
        <taxon>Pseudomonadati</taxon>
        <taxon>Pseudomonadota</taxon>
        <taxon>Alphaproteobacteria</taxon>
        <taxon>Hyphomicrobiales</taxon>
        <taxon>Chelatococcaceae</taxon>
        <taxon>Chelatococcus</taxon>
    </lineage>
</organism>
<reference evidence="2" key="2">
    <citation type="submission" date="2020-09" db="EMBL/GenBank/DDBJ databases">
        <authorList>
            <person name="Sun Q."/>
            <person name="Zhou Y."/>
        </authorList>
    </citation>
    <scope>NUCLEOTIDE SEQUENCE</scope>
    <source>
        <strain evidence="2">CGMCC 1.12919</strain>
    </source>
</reference>
<evidence type="ECO:0000313" key="3">
    <source>
        <dbReference type="Proteomes" id="UP000637002"/>
    </source>
</evidence>
<protein>
    <submittedName>
        <fullName evidence="2">Uncharacterized protein</fullName>
    </submittedName>
</protein>
<feature type="compositionally biased region" description="Basic residues" evidence="1">
    <location>
        <begin position="86"/>
        <end position="101"/>
    </location>
</feature>
<keyword evidence="3" id="KW-1185">Reference proteome</keyword>
<name>A0A916TW26_9HYPH</name>
<dbReference type="EMBL" id="BMGG01000001">
    <property type="protein sequence ID" value="GGC45127.1"/>
    <property type="molecule type" value="Genomic_DNA"/>
</dbReference>
<reference evidence="2" key="1">
    <citation type="journal article" date="2014" name="Int. J. Syst. Evol. Microbiol.">
        <title>Complete genome sequence of Corynebacterium casei LMG S-19264T (=DSM 44701T), isolated from a smear-ripened cheese.</title>
        <authorList>
            <consortium name="US DOE Joint Genome Institute (JGI-PGF)"/>
            <person name="Walter F."/>
            <person name="Albersmeier A."/>
            <person name="Kalinowski J."/>
            <person name="Ruckert C."/>
        </authorList>
    </citation>
    <scope>NUCLEOTIDE SEQUENCE</scope>
    <source>
        <strain evidence="2">CGMCC 1.12919</strain>
    </source>
</reference>
<comment type="caution">
    <text evidence="2">The sequence shown here is derived from an EMBL/GenBank/DDBJ whole genome shotgun (WGS) entry which is preliminary data.</text>
</comment>
<evidence type="ECO:0000256" key="1">
    <source>
        <dbReference type="SAM" id="MobiDB-lite"/>
    </source>
</evidence>
<dbReference type="AlphaFoldDB" id="A0A916TW26"/>